<dbReference type="EMBL" id="JARAKH010000033">
    <property type="protein sequence ID" value="KAK8385268.1"/>
    <property type="molecule type" value="Genomic_DNA"/>
</dbReference>
<reference evidence="2 3" key="1">
    <citation type="submission" date="2023-03" db="EMBL/GenBank/DDBJ databases">
        <title>High-quality genome of Scylla paramamosain provides insights in environmental adaptation.</title>
        <authorList>
            <person name="Zhang L."/>
        </authorList>
    </citation>
    <scope>NUCLEOTIDE SEQUENCE [LARGE SCALE GENOMIC DNA]</scope>
    <source>
        <strain evidence="2">LZ_2023a</strain>
        <tissue evidence="2">Muscle</tissue>
    </source>
</reference>
<comment type="caution">
    <text evidence="2">The sequence shown here is derived from an EMBL/GenBank/DDBJ whole genome shotgun (WGS) entry which is preliminary data.</text>
</comment>
<evidence type="ECO:0000313" key="3">
    <source>
        <dbReference type="Proteomes" id="UP001487740"/>
    </source>
</evidence>
<keyword evidence="3" id="KW-1185">Reference proteome</keyword>
<evidence type="ECO:0000256" key="1">
    <source>
        <dbReference type="SAM" id="MobiDB-lite"/>
    </source>
</evidence>
<dbReference type="PANTHER" id="PTHR33332">
    <property type="entry name" value="REVERSE TRANSCRIPTASE DOMAIN-CONTAINING PROTEIN"/>
    <property type="match status" value="1"/>
</dbReference>
<organism evidence="2 3">
    <name type="scientific">Scylla paramamosain</name>
    <name type="common">Mud crab</name>
    <dbReference type="NCBI Taxonomy" id="85552"/>
    <lineage>
        <taxon>Eukaryota</taxon>
        <taxon>Metazoa</taxon>
        <taxon>Ecdysozoa</taxon>
        <taxon>Arthropoda</taxon>
        <taxon>Crustacea</taxon>
        <taxon>Multicrustacea</taxon>
        <taxon>Malacostraca</taxon>
        <taxon>Eumalacostraca</taxon>
        <taxon>Eucarida</taxon>
        <taxon>Decapoda</taxon>
        <taxon>Pleocyemata</taxon>
        <taxon>Brachyura</taxon>
        <taxon>Eubrachyura</taxon>
        <taxon>Portunoidea</taxon>
        <taxon>Portunidae</taxon>
        <taxon>Portuninae</taxon>
        <taxon>Scylla</taxon>
    </lineage>
</organism>
<evidence type="ECO:0000313" key="2">
    <source>
        <dbReference type="EMBL" id="KAK8385268.1"/>
    </source>
</evidence>
<protein>
    <recommendedName>
        <fullName evidence="4">Reverse transcriptase</fullName>
    </recommendedName>
</protein>
<evidence type="ECO:0008006" key="4">
    <source>
        <dbReference type="Google" id="ProtNLM"/>
    </source>
</evidence>
<name>A0AAW0TD93_SCYPA</name>
<proteinExistence type="predicted"/>
<dbReference type="Proteomes" id="UP001487740">
    <property type="component" value="Unassembled WGS sequence"/>
</dbReference>
<feature type="region of interest" description="Disordered" evidence="1">
    <location>
        <begin position="444"/>
        <end position="465"/>
    </location>
</feature>
<dbReference type="AlphaFoldDB" id="A0AAW0TD93"/>
<dbReference type="PRINTS" id="PR01345">
    <property type="entry name" value="CERVTRCPTASE"/>
</dbReference>
<sequence length="465" mass="53306">MDKPKDYYYERRAAAEDHIGNLNFYNPNINWEQVRAEMRATNWEHRLHITNVDDLLKEIVASISEKDITEAIKAIAPDAVAGPDGFHAQLLRNCSQELAKPLQMLWSLSLQSGTVPAALKSAIITPIHKGRSRGLARDIDDNLEHAEASSFADDTRIKHQITCPEDADNIQGDLHKILNWASTNNMLLNGNKFELIRYGRNEVLKNSTCYEYNNQPIEDKEHVKDLGVHMSSDATFSHHINKIAEAGKSMSGWVLRTFASRDGQCLKTLWKSLVLPRLEYCCQLWSPHKIQEITTLEAIQRAFTARIQEVQHLDYWERLSELKLYSLQRRRERYCILYVWKILEDRVPNVGIIVNQHPRKGRLCFIKGVQGSIQRVRTLTHNSFTHNGPRLFNCLPQELRDLSGTSPETFKRNLDKWLEGLPDHPPIPGYPSCHHNTLPEVLQEQEREETVGSTGTGGSRLQPCR</sequence>
<accession>A0AAW0TD93</accession>
<gene>
    <name evidence="2" type="ORF">O3P69_012236</name>
</gene>